<keyword evidence="4" id="KW-1185">Reference proteome</keyword>
<evidence type="ECO:0000313" key="4">
    <source>
        <dbReference type="Proteomes" id="UP000318741"/>
    </source>
</evidence>
<dbReference type="KEGG" id="acaf:CA12_09830"/>
<gene>
    <name evidence="3" type="ORF">CA12_09830</name>
</gene>
<name>A0A517P6A6_9PLAN</name>
<organism evidence="3 4">
    <name type="scientific">Alienimonas californiensis</name>
    <dbReference type="NCBI Taxonomy" id="2527989"/>
    <lineage>
        <taxon>Bacteria</taxon>
        <taxon>Pseudomonadati</taxon>
        <taxon>Planctomycetota</taxon>
        <taxon>Planctomycetia</taxon>
        <taxon>Planctomycetales</taxon>
        <taxon>Planctomycetaceae</taxon>
        <taxon>Alienimonas</taxon>
    </lineage>
</organism>
<dbReference type="OrthoDB" id="211632at2"/>
<evidence type="ECO:0008006" key="5">
    <source>
        <dbReference type="Google" id="ProtNLM"/>
    </source>
</evidence>
<proteinExistence type="predicted"/>
<evidence type="ECO:0000256" key="2">
    <source>
        <dbReference type="SAM" id="SignalP"/>
    </source>
</evidence>
<reference evidence="3 4" key="1">
    <citation type="submission" date="2019-02" db="EMBL/GenBank/DDBJ databases">
        <title>Deep-cultivation of Planctomycetes and their phenomic and genomic characterization uncovers novel biology.</title>
        <authorList>
            <person name="Wiegand S."/>
            <person name="Jogler M."/>
            <person name="Boedeker C."/>
            <person name="Pinto D."/>
            <person name="Vollmers J."/>
            <person name="Rivas-Marin E."/>
            <person name="Kohn T."/>
            <person name="Peeters S.H."/>
            <person name="Heuer A."/>
            <person name="Rast P."/>
            <person name="Oberbeckmann S."/>
            <person name="Bunk B."/>
            <person name="Jeske O."/>
            <person name="Meyerdierks A."/>
            <person name="Storesund J.E."/>
            <person name="Kallscheuer N."/>
            <person name="Luecker S."/>
            <person name="Lage O.M."/>
            <person name="Pohl T."/>
            <person name="Merkel B.J."/>
            <person name="Hornburger P."/>
            <person name="Mueller R.-W."/>
            <person name="Bruemmer F."/>
            <person name="Labrenz M."/>
            <person name="Spormann A.M."/>
            <person name="Op den Camp H."/>
            <person name="Overmann J."/>
            <person name="Amann R."/>
            <person name="Jetten M.S.M."/>
            <person name="Mascher T."/>
            <person name="Medema M.H."/>
            <person name="Devos D.P."/>
            <person name="Kaster A.-K."/>
            <person name="Ovreas L."/>
            <person name="Rohde M."/>
            <person name="Galperin M.Y."/>
            <person name="Jogler C."/>
        </authorList>
    </citation>
    <scope>NUCLEOTIDE SEQUENCE [LARGE SCALE GENOMIC DNA]</scope>
    <source>
        <strain evidence="3 4">CA12</strain>
    </source>
</reference>
<keyword evidence="2" id="KW-0732">Signal</keyword>
<evidence type="ECO:0000313" key="3">
    <source>
        <dbReference type="EMBL" id="QDT14903.1"/>
    </source>
</evidence>
<feature type="region of interest" description="Disordered" evidence="1">
    <location>
        <begin position="349"/>
        <end position="375"/>
    </location>
</feature>
<protein>
    <recommendedName>
        <fullName evidence="5">Stigma-specific protein, Stig1</fullName>
    </recommendedName>
</protein>
<dbReference type="RefSeq" id="WP_145357753.1">
    <property type="nucleotide sequence ID" value="NZ_CP036265.1"/>
</dbReference>
<feature type="chain" id="PRO_5022239148" description="Stigma-specific protein, Stig1" evidence="2">
    <location>
        <begin position="49"/>
        <end position="375"/>
    </location>
</feature>
<evidence type="ECO:0000256" key="1">
    <source>
        <dbReference type="SAM" id="MobiDB-lite"/>
    </source>
</evidence>
<dbReference type="EMBL" id="CP036265">
    <property type="protein sequence ID" value="QDT14903.1"/>
    <property type="molecule type" value="Genomic_DNA"/>
</dbReference>
<accession>A0A517P6A6</accession>
<feature type="signal peptide" evidence="2">
    <location>
        <begin position="1"/>
        <end position="48"/>
    </location>
</feature>
<dbReference type="Proteomes" id="UP000318741">
    <property type="component" value="Chromosome"/>
</dbReference>
<sequence precursor="true">MRLQSAAPRALTGLTAHATPRPLRRRLANLLTLCLLAAPVLSAGSALADDAAEPAAEAVDARAAAEGVVSLTDIRRDAASRTDAAVQPAGLLNCHDEGCVDVCDLPCGSACHGCTCDGGVCTGGCGHGSCGHGRCGPGGCGLFGHCGPSCPPGYGYGHGGGPGLCLPGLPIWNHCPPDGCPPGGCPPGHCPPGLCLPGHCPLGLCLPGHCPPGLCLPGQCLLPGMCAGQGCGWLSHLCGKCGGHGQCYWCSLVEVDQWHGKYEHVYAVDPNYRDRRTGDVWASQTTGVPMAVPLAPNVRHTMEYGWGMPSSRLVPISRPLPPSSLYGPPPGTTVELPTSHPRHGKTLPYIPEHGQGHLPRTGIGFPRTLDNAGNS</sequence>
<dbReference type="AlphaFoldDB" id="A0A517P6A6"/>